<name>A0A192H601_9LACO</name>
<dbReference type="OrthoDB" id="9807829at2"/>
<evidence type="ECO:0000313" key="4">
    <source>
        <dbReference type="EMBL" id="ANK63416.1"/>
    </source>
</evidence>
<dbReference type="InterPro" id="IPR020103">
    <property type="entry name" value="PsdUridine_synth_cat_dom_sf"/>
</dbReference>
<dbReference type="Gene3D" id="3.30.2350.10">
    <property type="entry name" value="Pseudouridine synthase"/>
    <property type="match status" value="1"/>
</dbReference>
<dbReference type="RefSeq" id="WP_068225396.1">
    <property type="nucleotide sequence ID" value="NZ_CP014623.1"/>
</dbReference>
<dbReference type="KEGG" id="lbt:AYR52_07185"/>
<protein>
    <recommendedName>
        <fullName evidence="3">Pseudouridine synthase</fullName>
        <ecNumber evidence="3">5.4.99.-</ecNumber>
    </recommendedName>
</protein>
<dbReference type="SUPFAM" id="SSF55120">
    <property type="entry name" value="Pseudouridine synthase"/>
    <property type="match status" value="1"/>
</dbReference>
<keyword evidence="5" id="KW-1185">Reference proteome</keyword>
<comment type="similarity">
    <text evidence="2 3">Belongs to the pseudouridine synthase RluA family.</text>
</comment>
<dbReference type="GO" id="GO:0000455">
    <property type="term" value="P:enzyme-directed rRNA pseudouridine synthesis"/>
    <property type="evidence" value="ECO:0007669"/>
    <property type="project" value="TreeGrafter"/>
</dbReference>
<dbReference type="Pfam" id="PF00849">
    <property type="entry name" value="PseudoU_synth_2"/>
    <property type="match status" value="1"/>
</dbReference>
<proteinExistence type="inferred from homology"/>
<evidence type="ECO:0000256" key="1">
    <source>
        <dbReference type="ARBA" id="ARBA00000073"/>
    </source>
</evidence>
<dbReference type="PANTHER" id="PTHR21600">
    <property type="entry name" value="MITOCHONDRIAL RNA PSEUDOURIDINE SYNTHASE"/>
    <property type="match status" value="1"/>
</dbReference>
<dbReference type="NCBIfam" id="TIGR00005">
    <property type="entry name" value="rluA_subfam"/>
    <property type="match status" value="1"/>
</dbReference>
<organism evidence="4 5">
    <name type="scientific">Loigolactobacillus backii</name>
    <dbReference type="NCBI Taxonomy" id="375175"/>
    <lineage>
        <taxon>Bacteria</taxon>
        <taxon>Bacillati</taxon>
        <taxon>Bacillota</taxon>
        <taxon>Bacilli</taxon>
        <taxon>Lactobacillales</taxon>
        <taxon>Lactobacillaceae</taxon>
        <taxon>Loigolactobacillus</taxon>
    </lineage>
</organism>
<dbReference type="GO" id="GO:0009982">
    <property type="term" value="F:pseudouridine synthase activity"/>
    <property type="evidence" value="ECO:0007669"/>
    <property type="project" value="InterPro"/>
</dbReference>
<dbReference type="GO" id="GO:0140098">
    <property type="term" value="F:catalytic activity, acting on RNA"/>
    <property type="evidence" value="ECO:0007669"/>
    <property type="project" value="UniProtKB-ARBA"/>
</dbReference>
<dbReference type="PANTHER" id="PTHR21600:SF35">
    <property type="entry name" value="PSEUDOURIDINE SYNTHASE"/>
    <property type="match status" value="1"/>
</dbReference>
<dbReference type="Proteomes" id="UP000078582">
    <property type="component" value="Chromosome"/>
</dbReference>
<dbReference type="AlphaFoldDB" id="A0A192H601"/>
<evidence type="ECO:0000313" key="5">
    <source>
        <dbReference type="Proteomes" id="UP000078582"/>
    </source>
</evidence>
<reference evidence="4 5" key="1">
    <citation type="submission" date="2016-03" db="EMBL/GenBank/DDBJ databases">
        <title>Pediococcus and Lactobacillus from brewery environment - whole genome sequencing and assembly.</title>
        <authorList>
            <person name="Behr J."/>
            <person name="Geissler A.J."/>
            <person name="Vogel R.F."/>
        </authorList>
    </citation>
    <scope>NUCLEOTIDE SEQUENCE [LARGE SCALE GENOMIC DNA]</scope>
    <source>
        <strain evidence="4 5">TMW 1.1989</strain>
    </source>
</reference>
<dbReference type="EC" id="5.4.99.-" evidence="3"/>
<dbReference type="GeneID" id="42982966"/>
<dbReference type="STRING" id="375175.AYR53_11910"/>
<dbReference type="GO" id="GO:0003723">
    <property type="term" value="F:RNA binding"/>
    <property type="evidence" value="ECO:0007669"/>
    <property type="project" value="InterPro"/>
</dbReference>
<accession>A0A192H601</accession>
<keyword evidence="3" id="KW-0413">Isomerase</keyword>
<sequence length="300" mass="34157">MIFNWTFTGTDPQKVKYFLNRQGISRTLLKKIKYHGGAIKVNDQDVTVLYLLRSGDRLTVLLPVEEPLERIVPSALPITVVYEDPHFLVVDKPAQVASLPAHLYPLDTMANRVKGYYLRQGYSNQVIHIVTRLDRGTSGLMLFAKHSYAHAVLDQELQHHQLHKTYLAFVAGQLVHDHQMITFPIQREAGSFIKRTTGASGRAAQTEYWCVRRFQNATLVKVQLHTGRTHQIRVHFTAIGHPLLGDHLYGGPQTEGLERPALHCQQLRFYHPFLKREIKLTSALPDDLMALEQSLANQSN</sequence>
<evidence type="ECO:0000256" key="3">
    <source>
        <dbReference type="RuleBase" id="RU362028"/>
    </source>
</evidence>
<dbReference type="InterPro" id="IPR050188">
    <property type="entry name" value="RluA_PseudoU_synthase"/>
</dbReference>
<dbReference type="InterPro" id="IPR006224">
    <property type="entry name" value="PsdUridine_synth_RluA-like_CS"/>
</dbReference>
<dbReference type="EMBL" id="CP014873">
    <property type="protein sequence ID" value="ANK63416.1"/>
    <property type="molecule type" value="Genomic_DNA"/>
</dbReference>
<evidence type="ECO:0000256" key="2">
    <source>
        <dbReference type="ARBA" id="ARBA00010876"/>
    </source>
</evidence>
<dbReference type="InterPro" id="IPR006145">
    <property type="entry name" value="PsdUridine_synth_RsuA/RluA"/>
</dbReference>
<comment type="catalytic activity">
    <reaction evidence="1 3">
        <text>a uridine in RNA = a pseudouridine in RNA</text>
        <dbReference type="Rhea" id="RHEA:48348"/>
        <dbReference type="Rhea" id="RHEA-COMP:12068"/>
        <dbReference type="Rhea" id="RHEA-COMP:12069"/>
        <dbReference type="ChEBI" id="CHEBI:65314"/>
        <dbReference type="ChEBI" id="CHEBI:65315"/>
    </reaction>
</comment>
<dbReference type="InterPro" id="IPR006225">
    <property type="entry name" value="PsdUridine_synth_RluC/D"/>
</dbReference>
<dbReference type="CDD" id="cd02869">
    <property type="entry name" value="PseudoU_synth_RluA_like"/>
    <property type="match status" value="1"/>
</dbReference>
<comment type="function">
    <text evidence="3">Responsible for synthesis of pseudouridine from uracil.</text>
</comment>
<gene>
    <name evidence="4" type="ORF">AYR53_11910</name>
</gene>
<dbReference type="PROSITE" id="PS01129">
    <property type="entry name" value="PSI_RLU"/>
    <property type="match status" value="1"/>
</dbReference>